<dbReference type="EMBL" id="CAJJDM010000002">
    <property type="protein sequence ID" value="CAD8043798.1"/>
    <property type="molecule type" value="Genomic_DNA"/>
</dbReference>
<dbReference type="OMA" id="PRYEQQF"/>
<dbReference type="Proteomes" id="UP000688137">
    <property type="component" value="Unassembled WGS sequence"/>
</dbReference>
<reference evidence="1" key="1">
    <citation type="submission" date="2021-01" db="EMBL/GenBank/DDBJ databases">
        <authorList>
            <consortium name="Genoscope - CEA"/>
            <person name="William W."/>
        </authorList>
    </citation>
    <scope>NUCLEOTIDE SEQUENCE</scope>
</reference>
<keyword evidence="2" id="KW-1185">Reference proteome</keyword>
<dbReference type="AlphaFoldDB" id="A0A8S1K034"/>
<proteinExistence type="predicted"/>
<gene>
    <name evidence="1" type="ORF">PPRIM_AZ9-3.1.T0050452</name>
</gene>
<sequence>MSIFLGLIVHDQVPRDRYIRALTEIEQLMYVHKEELVILNSDNILKFKIQNSIFWLPKNPIYLNTIYYRITGNDDLQSAIEMIWDCLCILKENFPSKLELYQENIDEFNLNEWENELLRRQLNNLNNRQSNEPLTKDEIEDVFAILNIAQQLQNIKGQEICLNLLNQVQPFFLQTLSQSYLDQLEQIAKGQHKIIANSLLNKIIKVTSNTNNQITQRSSNHDSELINIIRQNPRYEQQFSNSSIIFQMKETNEIDRICFYLDYTLCKNQILLKSIKPTIQIIIDKYYDGLYGQDQSEFTKYCVFHTLLGQTILNIQQFDNTTIQKIFVIFEEGILNWIQNLVQMTPKLIYTLFPTTLLQIYQSQQYSSQLKSHKNNIYSIICKKMGMTNNDNKSEQQKIYQNLDEIKCISPLLAQFLEQLM</sequence>
<protein>
    <submittedName>
        <fullName evidence="1">Uncharacterized protein</fullName>
    </submittedName>
</protein>
<comment type="caution">
    <text evidence="1">The sequence shown here is derived from an EMBL/GenBank/DDBJ whole genome shotgun (WGS) entry which is preliminary data.</text>
</comment>
<accession>A0A8S1K034</accession>
<evidence type="ECO:0000313" key="1">
    <source>
        <dbReference type="EMBL" id="CAD8043798.1"/>
    </source>
</evidence>
<organism evidence="1 2">
    <name type="scientific">Paramecium primaurelia</name>
    <dbReference type="NCBI Taxonomy" id="5886"/>
    <lineage>
        <taxon>Eukaryota</taxon>
        <taxon>Sar</taxon>
        <taxon>Alveolata</taxon>
        <taxon>Ciliophora</taxon>
        <taxon>Intramacronucleata</taxon>
        <taxon>Oligohymenophorea</taxon>
        <taxon>Peniculida</taxon>
        <taxon>Parameciidae</taxon>
        <taxon>Paramecium</taxon>
    </lineage>
</organism>
<name>A0A8S1K034_PARPR</name>
<evidence type="ECO:0000313" key="2">
    <source>
        <dbReference type="Proteomes" id="UP000688137"/>
    </source>
</evidence>